<name>A0A0B7B6Y7_9EUPU</name>
<reference evidence="1" key="1">
    <citation type="submission" date="2014-12" db="EMBL/GenBank/DDBJ databases">
        <title>Insight into the proteome of Arion vulgaris.</title>
        <authorList>
            <person name="Aradska J."/>
            <person name="Bulat T."/>
            <person name="Smidak R."/>
            <person name="Sarate P."/>
            <person name="Gangsoo J."/>
            <person name="Sialana F."/>
            <person name="Bilban M."/>
            <person name="Lubec G."/>
        </authorList>
    </citation>
    <scope>NUCLEOTIDE SEQUENCE</scope>
    <source>
        <tissue evidence="1">Skin</tissue>
    </source>
</reference>
<gene>
    <name evidence="1" type="primary">ORF161828</name>
</gene>
<accession>A0A0B7B6Y7</accession>
<sequence length="55" mass="6438">MKNYLINTQNYHRPESAILLNPLVDRRIVFAITFVYNLFSFTNKNNKSCETKISG</sequence>
<proteinExistence type="predicted"/>
<protein>
    <submittedName>
        <fullName evidence="1">Uncharacterized protein</fullName>
    </submittedName>
</protein>
<dbReference type="AlphaFoldDB" id="A0A0B7B6Y7"/>
<dbReference type="EMBL" id="HACG01041000">
    <property type="protein sequence ID" value="CEK87865.1"/>
    <property type="molecule type" value="Transcribed_RNA"/>
</dbReference>
<evidence type="ECO:0000313" key="1">
    <source>
        <dbReference type="EMBL" id="CEK87865.1"/>
    </source>
</evidence>
<organism evidence="1">
    <name type="scientific">Arion vulgaris</name>
    <dbReference type="NCBI Taxonomy" id="1028688"/>
    <lineage>
        <taxon>Eukaryota</taxon>
        <taxon>Metazoa</taxon>
        <taxon>Spiralia</taxon>
        <taxon>Lophotrochozoa</taxon>
        <taxon>Mollusca</taxon>
        <taxon>Gastropoda</taxon>
        <taxon>Heterobranchia</taxon>
        <taxon>Euthyneura</taxon>
        <taxon>Panpulmonata</taxon>
        <taxon>Eupulmonata</taxon>
        <taxon>Stylommatophora</taxon>
        <taxon>Helicina</taxon>
        <taxon>Arionoidea</taxon>
        <taxon>Arionidae</taxon>
        <taxon>Arion</taxon>
    </lineage>
</organism>